<protein>
    <submittedName>
        <fullName evidence="10">TIGR03013 family XrtA/PEP-CTERM system glycosyltransferase</fullName>
    </submittedName>
</protein>
<feature type="transmembrane region" description="Helical" evidence="8">
    <location>
        <begin position="49"/>
        <end position="71"/>
    </location>
</feature>
<dbReference type="InterPro" id="IPR017464">
    <property type="entry name" value="Sugar_tfrase_EpsB_2"/>
</dbReference>
<evidence type="ECO:0000256" key="2">
    <source>
        <dbReference type="ARBA" id="ARBA00006464"/>
    </source>
</evidence>
<dbReference type="InterPro" id="IPR017475">
    <property type="entry name" value="EPS_sugar_tfrase"/>
</dbReference>
<sequence>MVRIFRHYVSPIKLGLAAIDFLLIFAASIGAEWLRYQFLDLPPDVDFSLAGWVAKALLPVVSLPVLLGVGAYQTESLSDFRIFWVRLAVGLLLAAMIVAAVLFLVPVLPLWRSIMVLAIMTSSIALMTSRGIFMKFGSPHFLGKRVLLLGAGETAENLLQYTEKARESGINIVKTVALPGERVQVKDAVELEDISRLDQFVHDNHIEMIIVTRDNVQTALPLEALIASKLSGVEVKDRLACYEQIRGYVDVGSVSAEWIIFSEGFRGATGLEGAAKRMLDLTVSLVFGLLVSPLLLAAAIAIKITSRGPVFYLQERVGLNGKRFRLVKLRSMRVDAEQAGGPQWAEEKDPRITPIGNFLRRSRLDEMPQLWNVFKGDMSFVGPRPERPFFVEQLDKQIPFFRERHCVKPGMTGWAQIRYPYGASVEDARRKLEYDLYYIKNYSLFLDLLIIIQTIRVILFPIGVR</sequence>
<dbReference type="InterPro" id="IPR003362">
    <property type="entry name" value="Bact_transf"/>
</dbReference>
<evidence type="ECO:0000259" key="9">
    <source>
        <dbReference type="Pfam" id="PF02397"/>
    </source>
</evidence>
<accession>A0ABV8UEL8</accession>
<gene>
    <name evidence="10" type="ORF">ACFO5Q_17770</name>
</gene>
<proteinExistence type="inferred from homology"/>
<dbReference type="EMBL" id="JBHSCR010000035">
    <property type="protein sequence ID" value="MFC4349704.1"/>
    <property type="molecule type" value="Genomic_DNA"/>
</dbReference>
<evidence type="ECO:0000256" key="3">
    <source>
        <dbReference type="ARBA" id="ARBA00022679"/>
    </source>
</evidence>
<comment type="similarity">
    <text evidence="2">Belongs to the bacterial sugar transferase family.</text>
</comment>
<dbReference type="Pfam" id="PF02397">
    <property type="entry name" value="Bac_transf"/>
    <property type="match status" value="1"/>
</dbReference>
<keyword evidence="6 8" id="KW-0472">Membrane</keyword>
<feature type="transmembrane region" description="Helical" evidence="8">
    <location>
        <begin position="12"/>
        <end position="29"/>
    </location>
</feature>
<evidence type="ECO:0000256" key="5">
    <source>
        <dbReference type="ARBA" id="ARBA00022989"/>
    </source>
</evidence>
<reference evidence="11" key="1">
    <citation type="journal article" date="2019" name="Int. J. Syst. Evol. Microbiol.">
        <title>The Global Catalogue of Microorganisms (GCM) 10K type strain sequencing project: providing services to taxonomists for standard genome sequencing and annotation.</title>
        <authorList>
            <consortium name="The Broad Institute Genomics Platform"/>
            <consortium name="The Broad Institute Genome Sequencing Center for Infectious Disease"/>
            <person name="Wu L."/>
            <person name="Ma J."/>
        </authorList>
    </citation>
    <scope>NUCLEOTIDE SEQUENCE [LARGE SCALE GENOMIC DNA]</scope>
    <source>
        <strain evidence="11">CGMCC 1.15304</strain>
    </source>
</reference>
<evidence type="ECO:0000256" key="7">
    <source>
        <dbReference type="ARBA" id="ARBA00023169"/>
    </source>
</evidence>
<dbReference type="Proteomes" id="UP001595776">
    <property type="component" value="Unassembled WGS sequence"/>
</dbReference>
<comment type="subcellular location">
    <subcellularLocation>
        <location evidence="1">Membrane</location>
        <topology evidence="1">Multi-pass membrane protein</topology>
    </subcellularLocation>
</comment>
<evidence type="ECO:0000256" key="4">
    <source>
        <dbReference type="ARBA" id="ARBA00022692"/>
    </source>
</evidence>
<dbReference type="NCBIfam" id="TIGR03025">
    <property type="entry name" value="EPS_sugtrans"/>
    <property type="match status" value="1"/>
</dbReference>
<keyword evidence="7" id="KW-0270">Exopolysaccharide synthesis</keyword>
<organism evidence="10 11">
    <name type="scientific">Kordiimonas lipolytica</name>
    <dbReference type="NCBI Taxonomy" id="1662421"/>
    <lineage>
        <taxon>Bacteria</taxon>
        <taxon>Pseudomonadati</taxon>
        <taxon>Pseudomonadota</taxon>
        <taxon>Alphaproteobacteria</taxon>
        <taxon>Kordiimonadales</taxon>
        <taxon>Kordiimonadaceae</taxon>
        <taxon>Kordiimonas</taxon>
    </lineage>
</organism>
<dbReference type="PANTHER" id="PTHR30576:SF0">
    <property type="entry name" value="UNDECAPRENYL-PHOSPHATE N-ACETYLGALACTOSAMINYL 1-PHOSPHATE TRANSFERASE-RELATED"/>
    <property type="match status" value="1"/>
</dbReference>
<keyword evidence="11" id="KW-1185">Reference proteome</keyword>
<comment type="caution">
    <text evidence="10">The sequence shown here is derived from an EMBL/GenBank/DDBJ whole genome shotgun (WGS) entry which is preliminary data.</text>
</comment>
<keyword evidence="4 8" id="KW-0812">Transmembrane</keyword>
<evidence type="ECO:0000256" key="8">
    <source>
        <dbReference type="SAM" id="Phobius"/>
    </source>
</evidence>
<feature type="domain" description="Bacterial sugar transferase" evidence="9">
    <location>
        <begin position="276"/>
        <end position="459"/>
    </location>
</feature>
<evidence type="ECO:0000256" key="1">
    <source>
        <dbReference type="ARBA" id="ARBA00004141"/>
    </source>
</evidence>
<keyword evidence="3" id="KW-0808">Transferase</keyword>
<feature type="transmembrane region" description="Helical" evidence="8">
    <location>
        <begin position="110"/>
        <end position="128"/>
    </location>
</feature>
<feature type="transmembrane region" description="Helical" evidence="8">
    <location>
        <begin position="83"/>
        <end position="104"/>
    </location>
</feature>
<evidence type="ECO:0000313" key="10">
    <source>
        <dbReference type="EMBL" id="MFC4349704.1"/>
    </source>
</evidence>
<dbReference type="RefSeq" id="WP_068145024.1">
    <property type="nucleotide sequence ID" value="NZ_JBHSCR010000035.1"/>
</dbReference>
<keyword evidence="5 8" id="KW-1133">Transmembrane helix</keyword>
<dbReference type="Gene3D" id="3.40.50.720">
    <property type="entry name" value="NAD(P)-binding Rossmann-like Domain"/>
    <property type="match status" value="1"/>
</dbReference>
<dbReference type="NCBIfam" id="TIGR03013">
    <property type="entry name" value="EpsB_2"/>
    <property type="match status" value="1"/>
</dbReference>
<feature type="transmembrane region" description="Helical" evidence="8">
    <location>
        <begin position="281"/>
        <end position="302"/>
    </location>
</feature>
<dbReference type="PANTHER" id="PTHR30576">
    <property type="entry name" value="COLANIC BIOSYNTHESIS UDP-GLUCOSE LIPID CARRIER TRANSFERASE"/>
    <property type="match status" value="1"/>
</dbReference>
<evidence type="ECO:0000256" key="6">
    <source>
        <dbReference type="ARBA" id="ARBA00023136"/>
    </source>
</evidence>
<evidence type="ECO:0000313" key="11">
    <source>
        <dbReference type="Proteomes" id="UP001595776"/>
    </source>
</evidence>
<name>A0ABV8UEL8_9PROT</name>